<dbReference type="PROSITE" id="PS50112">
    <property type="entry name" value="PAS"/>
    <property type="match status" value="1"/>
</dbReference>
<dbReference type="SUPFAM" id="SSF55785">
    <property type="entry name" value="PYP-like sensor domain (PAS domain)"/>
    <property type="match status" value="1"/>
</dbReference>
<dbReference type="SMART" id="SM00091">
    <property type="entry name" value="PAS"/>
    <property type="match status" value="1"/>
</dbReference>
<dbReference type="SUPFAM" id="SSF55073">
    <property type="entry name" value="Nucleotide cyclase"/>
    <property type="match status" value="1"/>
</dbReference>
<dbReference type="InterPro" id="IPR035965">
    <property type="entry name" value="PAS-like_dom_sf"/>
</dbReference>
<gene>
    <name evidence="3" type="ORF">FYJ51_01450</name>
</gene>
<dbReference type="Pfam" id="PF00989">
    <property type="entry name" value="PAS"/>
    <property type="match status" value="1"/>
</dbReference>
<dbReference type="InterPro" id="IPR052163">
    <property type="entry name" value="DGC-Regulatory_Protein"/>
</dbReference>
<keyword evidence="4" id="KW-1185">Reference proteome</keyword>
<evidence type="ECO:0000313" key="3">
    <source>
        <dbReference type="EMBL" id="MSS57575.1"/>
    </source>
</evidence>
<dbReference type="RefSeq" id="WP_154502384.1">
    <property type="nucleotide sequence ID" value="NZ_VUMN01000002.1"/>
</dbReference>
<evidence type="ECO:0000259" key="1">
    <source>
        <dbReference type="PROSITE" id="PS50112"/>
    </source>
</evidence>
<dbReference type="NCBIfam" id="TIGR00229">
    <property type="entry name" value="sensory_box"/>
    <property type="match status" value="1"/>
</dbReference>
<dbReference type="InterPro" id="IPR013767">
    <property type="entry name" value="PAS_fold"/>
</dbReference>
<sequence>MIILNRELKQILDDSMVGVYIADSERRIVYWNDAAERISGRSREDMIGKNCFESGLDHIDQEGQRLCTSLCPYLKTYQDGKIRSEKVFLRHQNGNRVLVQTKFIPVFDETHQLEFVLEEFCEVGSPQVADQMVSQLSDVALHDQLTGIPNRRSLDNALSYRLLLRKETGMQFAVLFMDVDNFGKFNNVYGHEAGDLVLKKLAETISAVNRRKDVFGRWGGEEFMGLYRIHDPADLKVIGAKCLEAIRSMDVLFEGSHLHVTASIGITCIRPEDTLETVTERADSLMYQSKTQGKDRCTSD</sequence>
<proteinExistence type="predicted"/>
<reference evidence="3 4" key="1">
    <citation type="submission" date="2019-08" db="EMBL/GenBank/DDBJ databases">
        <title>In-depth cultivation of the pig gut microbiome towards novel bacterial diversity and tailored functional studies.</title>
        <authorList>
            <person name="Wylensek D."/>
            <person name="Hitch T.C.A."/>
            <person name="Clavel T."/>
        </authorList>
    </citation>
    <scope>NUCLEOTIDE SEQUENCE [LARGE SCALE GENOMIC DNA]</scope>
    <source>
        <strain evidence="3 4">Oil+RF-744-GAM-WT-6</strain>
    </source>
</reference>
<dbReference type="AlphaFoldDB" id="A0A7X2TEX9"/>
<dbReference type="CDD" id="cd00130">
    <property type="entry name" value="PAS"/>
    <property type="match status" value="1"/>
</dbReference>
<dbReference type="Pfam" id="PF00990">
    <property type="entry name" value="GGDEF"/>
    <property type="match status" value="1"/>
</dbReference>
<dbReference type="InterPro" id="IPR000014">
    <property type="entry name" value="PAS"/>
</dbReference>
<dbReference type="Gene3D" id="3.30.70.270">
    <property type="match status" value="1"/>
</dbReference>
<dbReference type="InterPro" id="IPR043128">
    <property type="entry name" value="Rev_trsase/Diguanyl_cyclase"/>
</dbReference>
<protein>
    <submittedName>
        <fullName evidence="3">Sensor domain-containing diguanylate cyclase</fullName>
    </submittedName>
</protein>
<feature type="domain" description="GGDEF" evidence="2">
    <location>
        <begin position="170"/>
        <end position="300"/>
    </location>
</feature>
<dbReference type="SMART" id="SM00267">
    <property type="entry name" value="GGDEF"/>
    <property type="match status" value="1"/>
</dbReference>
<dbReference type="InterPro" id="IPR000160">
    <property type="entry name" value="GGDEF_dom"/>
</dbReference>
<dbReference type="PANTHER" id="PTHR46663:SF4">
    <property type="entry name" value="DIGUANYLATE CYCLASE DGCT-RELATED"/>
    <property type="match status" value="1"/>
</dbReference>
<dbReference type="Proteomes" id="UP000461880">
    <property type="component" value="Unassembled WGS sequence"/>
</dbReference>
<dbReference type="EMBL" id="VUMN01000002">
    <property type="protein sequence ID" value="MSS57575.1"/>
    <property type="molecule type" value="Genomic_DNA"/>
</dbReference>
<organism evidence="3 4">
    <name type="scientific">Stecheria intestinalis</name>
    <dbReference type="NCBI Taxonomy" id="2606630"/>
    <lineage>
        <taxon>Bacteria</taxon>
        <taxon>Bacillati</taxon>
        <taxon>Bacillota</taxon>
        <taxon>Erysipelotrichia</taxon>
        <taxon>Erysipelotrichales</taxon>
        <taxon>Erysipelotrichaceae</taxon>
        <taxon>Stecheria</taxon>
    </lineage>
</organism>
<feature type="domain" description="PAS" evidence="1">
    <location>
        <begin position="4"/>
        <end position="52"/>
    </location>
</feature>
<name>A0A7X2TEX9_9FIRM</name>
<dbReference type="InterPro" id="IPR029787">
    <property type="entry name" value="Nucleotide_cyclase"/>
</dbReference>
<evidence type="ECO:0000259" key="2">
    <source>
        <dbReference type="PROSITE" id="PS50887"/>
    </source>
</evidence>
<dbReference type="PROSITE" id="PS50887">
    <property type="entry name" value="GGDEF"/>
    <property type="match status" value="1"/>
</dbReference>
<dbReference type="CDD" id="cd01949">
    <property type="entry name" value="GGDEF"/>
    <property type="match status" value="1"/>
</dbReference>
<dbReference type="GO" id="GO:0006355">
    <property type="term" value="P:regulation of DNA-templated transcription"/>
    <property type="evidence" value="ECO:0007669"/>
    <property type="project" value="InterPro"/>
</dbReference>
<comment type="caution">
    <text evidence="3">The sequence shown here is derived from an EMBL/GenBank/DDBJ whole genome shotgun (WGS) entry which is preliminary data.</text>
</comment>
<dbReference type="PANTHER" id="PTHR46663">
    <property type="entry name" value="DIGUANYLATE CYCLASE DGCT-RELATED"/>
    <property type="match status" value="1"/>
</dbReference>
<dbReference type="Gene3D" id="3.30.450.20">
    <property type="entry name" value="PAS domain"/>
    <property type="match status" value="1"/>
</dbReference>
<evidence type="ECO:0000313" key="4">
    <source>
        <dbReference type="Proteomes" id="UP000461880"/>
    </source>
</evidence>
<accession>A0A7X2TEX9</accession>
<dbReference type="NCBIfam" id="TIGR00254">
    <property type="entry name" value="GGDEF"/>
    <property type="match status" value="1"/>
</dbReference>